<dbReference type="Proteomes" id="UP000694396">
    <property type="component" value="Unplaced"/>
</dbReference>
<dbReference type="PROSITE" id="PS50923">
    <property type="entry name" value="SUSHI"/>
    <property type="match status" value="10"/>
</dbReference>
<feature type="domain" description="Sushi" evidence="8">
    <location>
        <begin position="30"/>
        <end position="94"/>
    </location>
</feature>
<protein>
    <recommendedName>
        <fullName evidence="8">Sushi domain-containing protein</fullName>
    </recommendedName>
</protein>
<dbReference type="InterPro" id="IPR000436">
    <property type="entry name" value="Sushi_SCR_CCP_dom"/>
</dbReference>
<dbReference type="PANTHER" id="PTHR19325">
    <property type="entry name" value="COMPLEMENT COMPONENT-RELATED SUSHI DOMAIN-CONTAINING"/>
    <property type="match status" value="1"/>
</dbReference>
<evidence type="ECO:0000256" key="5">
    <source>
        <dbReference type="ARBA" id="ARBA00023180"/>
    </source>
</evidence>
<feature type="chain" id="PRO_5044679831" description="Sushi domain-containing protein" evidence="7">
    <location>
        <begin position="31"/>
        <end position="722"/>
    </location>
</feature>
<evidence type="ECO:0000256" key="1">
    <source>
        <dbReference type="ARBA" id="ARBA00022659"/>
    </source>
</evidence>
<dbReference type="InterPro" id="IPR035976">
    <property type="entry name" value="Sushi/SCR/CCP_sf"/>
</dbReference>
<feature type="domain" description="Sushi" evidence="8">
    <location>
        <begin position="547"/>
        <end position="605"/>
    </location>
</feature>
<feature type="signal peptide" evidence="7">
    <location>
        <begin position="1"/>
        <end position="30"/>
    </location>
</feature>
<dbReference type="Ensembl" id="ENSCRFT00000012532.1">
    <property type="protein sequence ID" value="ENSCRFP00000012109.1"/>
    <property type="gene ID" value="ENSCRFG00000009395.1"/>
</dbReference>
<organism evidence="9 10">
    <name type="scientific">Cyanoderma ruficeps</name>
    <name type="common">rufous-capped babbler</name>
    <dbReference type="NCBI Taxonomy" id="181631"/>
    <lineage>
        <taxon>Eukaryota</taxon>
        <taxon>Metazoa</taxon>
        <taxon>Chordata</taxon>
        <taxon>Craniata</taxon>
        <taxon>Vertebrata</taxon>
        <taxon>Euteleostomi</taxon>
        <taxon>Archelosauria</taxon>
        <taxon>Archosauria</taxon>
        <taxon>Dinosauria</taxon>
        <taxon>Saurischia</taxon>
        <taxon>Theropoda</taxon>
        <taxon>Coelurosauria</taxon>
        <taxon>Aves</taxon>
        <taxon>Neognathae</taxon>
        <taxon>Neoaves</taxon>
        <taxon>Telluraves</taxon>
        <taxon>Australaves</taxon>
        <taxon>Passeriformes</taxon>
        <taxon>Sylvioidea</taxon>
        <taxon>Timaliidae</taxon>
        <taxon>Cyanoderma</taxon>
    </lineage>
</organism>
<evidence type="ECO:0000256" key="6">
    <source>
        <dbReference type="PROSITE-ProRule" id="PRU00302"/>
    </source>
</evidence>
<evidence type="ECO:0000313" key="9">
    <source>
        <dbReference type="Ensembl" id="ENSCRFP00000012097.1"/>
    </source>
</evidence>
<keyword evidence="10" id="KW-1185">Reference proteome</keyword>
<comment type="caution">
    <text evidence="6">Lacks conserved residue(s) required for the propagation of feature annotation.</text>
</comment>
<keyword evidence="2 7" id="KW-0732">Signal</keyword>
<dbReference type="AlphaFoldDB" id="A0A8C3QVT0"/>
<evidence type="ECO:0000313" key="10">
    <source>
        <dbReference type="Proteomes" id="UP000694396"/>
    </source>
</evidence>
<keyword evidence="5" id="KW-0325">Glycoprotein</keyword>
<feature type="domain" description="Sushi" evidence="8">
    <location>
        <begin position="423"/>
        <end position="482"/>
    </location>
</feature>
<dbReference type="FunFam" id="2.10.70.10:FF:000014">
    <property type="entry name" value="Membrane cofactor protein"/>
    <property type="match status" value="3"/>
</dbReference>
<feature type="disulfide bond" evidence="6">
    <location>
        <begin position="453"/>
        <end position="480"/>
    </location>
</feature>
<dbReference type="Pfam" id="PF00084">
    <property type="entry name" value="Sushi"/>
    <property type="match status" value="10"/>
</dbReference>
<reference evidence="9" key="1">
    <citation type="submission" date="2025-05" db="UniProtKB">
        <authorList>
            <consortium name="Ensembl"/>
        </authorList>
    </citation>
    <scope>IDENTIFICATION</scope>
</reference>
<evidence type="ECO:0000256" key="7">
    <source>
        <dbReference type="SAM" id="SignalP"/>
    </source>
</evidence>
<evidence type="ECO:0000256" key="3">
    <source>
        <dbReference type="ARBA" id="ARBA00022737"/>
    </source>
</evidence>
<feature type="disulfide bond" evidence="6">
    <location>
        <begin position="484"/>
        <end position="527"/>
    </location>
</feature>
<dbReference type="Gene3D" id="1.20.5.3730">
    <property type="match status" value="1"/>
</dbReference>
<dbReference type="SMART" id="SM00032">
    <property type="entry name" value="CCP"/>
    <property type="match status" value="10"/>
</dbReference>
<dbReference type="InterPro" id="IPR050350">
    <property type="entry name" value="Compl-Cell_Adhes-Reg"/>
</dbReference>
<feature type="domain" description="Sushi" evidence="8">
    <location>
        <begin position="157"/>
        <end position="227"/>
    </location>
</feature>
<keyword evidence="4 6" id="KW-1015">Disulfide bond</keyword>
<keyword evidence="1 6" id="KW-0768">Sushi</keyword>
<dbReference type="Ensembl" id="ENSCRFT00000012520.1">
    <property type="protein sequence ID" value="ENSCRFP00000012097.1"/>
    <property type="gene ID" value="ENSCRFG00000009395.1"/>
</dbReference>
<dbReference type="FunFam" id="2.10.70.10:FF:000038">
    <property type="entry name" value="Complement component receptor type 1"/>
    <property type="match status" value="1"/>
</dbReference>
<sequence length="722" mass="79379">MSALELGRMRSCAAALGSLLTAALVVTVHSLCSAPPRLPSAEPRDPLLGSEMFAIGYRMEFRCRPGFGRKAHTPNFLICGDNGAWLGPTEICTAKACAFPGEPANGRLLQPAAFTFGSTVNFTCNPGYRLIGPSEIECVVRNEVLRWSRDIPICQAIPCEPPPEIENGQYLGMDREHFEYGDSVTYRCHSPGRGQRPFSLVGEASIFCTTKDNLNGVWSGPAPECKVVTCEQPRVENGKLLSRYRPLYTFGDTVFFECDLRYSLSGSGTSTCRDNDLWEPPLPLCQRSSCDDPPDVRNAVKARLAGNLFPVDTVVTYECQPGHQFSTGEATWNISCLQGFVWSERPPPCDRVSCPDPHVPNRKPLKSLHPWLVKEGYEYGDRLEVACTEGFVFKSRGGSSSVTLSCGSDGAWHPAVPECIPEPRCPKPDIPHGREVDKSRGDYTVGTKVELECEEGFLLWGPETVTCGADLSWEPQLPFCDKACGPAPEIPFGENSARGSKRIPYGTKVTYRCPEGLSLIGDESIYCTSQDGENLEWSGPAPECKAVRCPKPVVPRGRMSPQRFTFPYGLLLHFSCDEGFGLRGAAQSQCQADGTWDPPVPTCQPVLCPQPAVPYGRLRSPLGGKRWYQPNETVTLECLPGHQLLDSEMVPVADAWEATCLPGGSWTPLPKCMKEGDADVCQEVHYIKSTFECGVPVEEVKSLLEIQKLFLEIKKLEMELEN</sequence>
<evidence type="ECO:0000259" key="8">
    <source>
        <dbReference type="PROSITE" id="PS50923"/>
    </source>
</evidence>
<name>A0A8C3QVT0_9PASS</name>
<evidence type="ECO:0000256" key="4">
    <source>
        <dbReference type="ARBA" id="ARBA00023157"/>
    </source>
</evidence>
<feature type="disulfide bond" evidence="6">
    <location>
        <begin position="258"/>
        <end position="285"/>
    </location>
</feature>
<accession>A0A8C3QVT0</accession>
<evidence type="ECO:0000256" key="2">
    <source>
        <dbReference type="ARBA" id="ARBA00022729"/>
    </source>
</evidence>
<feature type="domain" description="Sushi" evidence="8">
    <location>
        <begin position="288"/>
        <end position="351"/>
    </location>
</feature>
<dbReference type="CDD" id="cd00033">
    <property type="entry name" value="CCP"/>
    <property type="match status" value="10"/>
</dbReference>
<feature type="domain" description="Sushi" evidence="8">
    <location>
        <begin position="352"/>
        <end position="421"/>
    </location>
</feature>
<feature type="domain" description="Sushi" evidence="8">
    <location>
        <begin position="606"/>
        <end position="674"/>
    </location>
</feature>
<feature type="domain" description="Sushi" evidence="8">
    <location>
        <begin position="228"/>
        <end position="287"/>
    </location>
</feature>
<dbReference type="SUPFAM" id="SSF57535">
    <property type="entry name" value="Complement control module/SCR domain"/>
    <property type="match status" value="10"/>
</dbReference>
<feature type="disulfide bond" evidence="6">
    <location>
        <begin position="576"/>
        <end position="603"/>
    </location>
</feature>
<feature type="domain" description="Sushi" evidence="8">
    <location>
        <begin position="95"/>
        <end position="156"/>
    </location>
</feature>
<feature type="domain" description="Sushi" evidence="8">
    <location>
        <begin position="483"/>
        <end position="546"/>
    </location>
</feature>
<dbReference type="Gene3D" id="2.10.70.10">
    <property type="entry name" value="Complement Module, domain 1"/>
    <property type="match status" value="10"/>
</dbReference>
<dbReference type="PANTHER" id="PTHR19325:SF571">
    <property type="entry name" value="SUSHI DOMAIN-CONTAINING PROTEIN"/>
    <property type="match status" value="1"/>
</dbReference>
<proteinExistence type="predicted"/>
<keyword evidence="3" id="KW-0677">Repeat</keyword>